<gene>
    <name evidence="1" type="ORF">M413DRAFT_448222</name>
</gene>
<dbReference type="Proteomes" id="UP000053424">
    <property type="component" value="Unassembled WGS sequence"/>
</dbReference>
<evidence type="ECO:0000313" key="2">
    <source>
        <dbReference type="Proteomes" id="UP000053424"/>
    </source>
</evidence>
<protein>
    <submittedName>
        <fullName evidence="1">Uncharacterized protein</fullName>
    </submittedName>
</protein>
<sequence length="66" mass="7768">MSVPDRANFQFIDYWKAANLCEFSKCLYCLASVLFSMIYREVSIRSDPSARRFRFCSFQIARWAPG</sequence>
<dbReference type="HOGENOM" id="CLU_2831462_0_0_1"/>
<accession>A0A0C2XIQ8</accession>
<keyword evidence="2" id="KW-1185">Reference proteome</keyword>
<reference evidence="1 2" key="1">
    <citation type="submission" date="2014-04" db="EMBL/GenBank/DDBJ databases">
        <authorList>
            <consortium name="DOE Joint Genome Institute"/>
            <person name="Kuo A."/>
            <person name="Gay G."/>
            <person name="Dore J."/>
            <person name="Kohler A."/>
            <person name="Nagy L.G."/>
            <person name="Floudas D."/>
            <person name="Copeland A."/>
            <person name="Barry K.W."/>
            <person name="Cichocki N."/>
            <person name="Veneault-Fourrey C."/>
            <person name="LaButti K."/>
            <person name="Lindquist E.A."/>
            <person name="Lipzen A."/>
            <person name="Lundell T."/>
            <person name="Morin E."/>
            <person name="Murat C."/>
            <person name="Sun H."/>
            <person name="Tunlid A."/>
            <person name="Henrissat B."/>
            <person name="Grigoriev I.V."/>
            <person name="Hibbett D.S."/>
            <person name="Martin F."/>
            <person name="Nordberg H.P."/>
            <person name="Cantor M.N."/>
            <person name="Hua S.X."/>
        </authorList>
    </citation>
    <scope>NUCLEOTIDE SEQUENCE [LARGE SCALE GENOMIC DNA]</scope>
    <source>
        <strain evidence="2">h7</strain>
    </source>
</reference>
<dbReference type="AlphaFoldDB" id="A0A0C2XIQ8"/>
<proteinExistence type="predicted"/>
<dbReference type="EMBL" id="KN831795">
    <property type="protein sequence ID" value="KIM37688.1"/>
    <property type="molecule type" value="Genomic_DNA"/>
</dbReference>
<reference evidence="2" key="2">
    <citation type="submission" date="2015-01" db="EMBL/GenBank/DDBJ databases">
        <title>Evolutionary Origins and Diversification of the Mycorrhizal Mutualists.</title>
        <authorList>
            <consortium name="DOE Joint Genome Institute"/>
            <consortium name="Mycorrhizal Genomics Consortium"/>
            <person name="Kohler A."/>
            <person name="Kuo A."/>
            <person name="Nagy L.G."/>
            <person name="Floudas D."/>
            <person name="Copeland A."/>
            <person name="Barry K.W."/>
            <person name="Cichocki N."/>
            <person name="Veneault-Fourrey C."/>
            <person name="LaButti K."/>
            <person name="Lindquist E.A."/>
            <person name="Lipzen A."/>
            <person name="Lundell T."/>
            <person name="Morin E."/>
            <person name="Murat C."/>
            <person name="Riley R."/>
            <person name="Ohm R."/>
            <person name="Sun H."/>
            <person name="Tunlid A."/>
            <person name="Henrissat B."/>
            <person name="Grigoriev I.V."/>
            <person name="Hibbett D.S."/>
            <person name="Martin F."/>
        </authorList>
    </citation>
    <scope>NUCLEOTIDE SEQUENCE [LARGE SCALE GENOMIC DNA]</scope>
    <source>
        <strain evidence="2">h7</strain>
    </source>
</reference>
<name>A0A0C2XIQ8_HEBCY</name>
<organism evidence="1 2">
    <name type="scientific">Hebeloma cylindrosporum</name>
    <dbReference type="NCBI Taxonomy" id="76867"/>
    <lineage>
        <taxon>Eukaryota</taxon>
        <taxon>Fungi</taxon>
        <taxon>Dikarya</taxon>
        <taxon>Basidiomycota</taxon>
        <taxon>Agaricomycotina</taxon>
        <taxon>Agaricomycetes</taxon>
        <taxon>Agaricomycetidae</taxon>
        <taxon>Agaricales</taxon>
        <taxon>Agaricineae</taxon>
        <taxon>Hymenogastraceae</taxon>
        <taxon>Hebeloma</taxon>
    </lineage>
</organism>
<evidence type="ECO:0000313" key="1">
    <source>
        <dbReference type="EMBL" id="KIM37688.1"/>
    </source>
</evidence>